<organism evidence="1 2">
    <name type="scientific">Catellatospora citrea</name>
    <dbReference type="NCBI Taxonomy" id="53366"/>
    <lineage>
        <taxon>Bacteria</taxon>
        <taxon>Bacillati</taxon>
        <taxon>Actinomycetota</taxon>
        <taxon>Actinomycetes</taxon>
        <taxon>Micromonosporales</taxon>
        <taxon>Micromonosporaceae</taxon>
        <taxon>Catellatospora</taxon>
    </lineage>
</organism>
<dbReference type="Proteomes" id="UP000659904">
    <property type="component" value="Unassembled WGS sequence"/>
</dbReference>
<reference evidence="1 2" key="1">
    <citation type="submission" date="2021-01" db="EMBL/GenBank/DDBJ databases">
        <title>Whole genome shotgun sequence of Catellatospora citrea NBRC 14495.</title>
        <authorList>
            <person name="Komaki H."/>
            <person name="Tamura T."/>
        </authorList>
    </citation>
    <scope>NUCLEOTIDE SEQUENCE [LARGE SCALE GENOMIC DNA]</scope>
    <source>
        <strain evidence="1 2">NBRC 14495</strain>
    </source>
</reference>
<evidence type="ECO:0000313" key="1">
    <source>
        <dbReference type="EMBL" id="GIG02245.1"/>
    </source>
</evidence>
<accession>A0A8J3KUQ7</accession>
<dbReference type="AlphaFoldDB" id="A0A8J3KUQ7"/>
<comment type="caution">
    <text evidence="1">The sequence shown here is derived from an EMBL/GenBank/DDBJ whole genome shotgun (WGS) entry which is preliminary data.</text>
</comment>
<protein>
    <submittedName>
        <fullName evidence="1">Uncharacterized protein</fullName>
    </submittedName>
</protein>
<dbReference type="EMBL" id="BONH01000049">
    <property type="protein sequence ID" value="GIG02245.1"/>
    <property type="molecule type" value="Genomic_DNA"/>
</dbReference>
<gene>
    <name evidence="1" type="ORF">Cci01nite_73380</name>
</gene>
<evidence type="ECO:0000313" key="2">
    <source>
        <dbReference type="Proteomes" id="UP000659904"/>
    </source>
</evidence>
<proteinExistence type="predicted"/>
<keyword evidence="2" id="KW-1185">Reference proteome</keyword>
<name>A0A8J3KUQ7_9ACTN</name>
<sequence length="225" mass="24787">MLIMRWFGPRCPVSPEEDAWVASSLTWLVGEFGRGPLELPPVRPVDLVPTGYAGGVQEARTLLDAICLRMGVDPVRVELELHSREVPDGHLRLREGHPVIAVAFGHAADPVPLVATIAHELGHVLLVGDGRIKPDQPDAEQLADLVTVYFGLGVFGSRVAVRCSRRRSGMTLPLYAYALANYAWHRGERTPDWLADLRFGSRLQVRRGLRHLAYRAADPASAHSL</sequence>